<protein>
    <submittedName>
        <fullName evidence="5">DNA-binding transcriptional regulator, MarR family</fullName>
    </submittedName>
</protein>
<dbReference type="PANTHER" id="PTHR42756:SF1">
    <property type="entry name" value="TRANSCRIPTIONAL REPRESSOR OF EMRAB OPERON"/>
    <property type="match status" value="1"/>
</dbReference>
<dbReference type="GO" id="GO:0003677">
    <property type="term" value="F:DNA binding"/>
    <property type="evidence" value="ECO:0007669"/>
    <property type="project" value="UniProtKB-KW"/>
</dbReference>
<dbReference type="EMBL" id="FOTY01000001">
    <property type="protein sequence ID" value="SFL49244.1"/>
    <property type="molecule type" value="Genomic_DNA"/>
</dbReference>
<dbReference type="InterPro" id="IPR036388">
    <property type="entry name" value="WH-like_DNA-bd_sf"/>
</dbReference>
<dbReference type="PANTHER" id="PTHR42756">
    <property type="entry name" value="TRANSCRIPTIONAL REGULATOR, MARR"/>
    <property type="match status" value="1"/>
</dbReference>
<evidence type="ECO:0000313" key="6">
    <source>
        <dbReference type="Proteomes" id="UP000199668"/>
    </source>
</evidence>
<dbReference type="STRING" id="266892.SAMN04488054_101215"/>
<keyword evidence="6" id="KW-1185">Reference proteome</keyword>
<dbReference type="OrthoDB" id="158803at2"/>
<dbReference type="Gene3D" id="1.10.10.10">
    <property type="entry name" value="Winged helix-like DNA-binding domain superfamily/Winged helix DNA-binding domain"/>
    <property type="match status" value="1"/>
</dbReference>
<dbReference type="RefSeq" id="WP_090925183.1">
    <property type="nucleotide sequence ID" value="NZ_FOTY01000001.1"/>
</dbReference>
<dbReference type="Proteomes" id="UP000199668">
    <property type="component" value="Unassembled WGS sequence"/>
</dbReference>
<dbReference type="GO" id="GO:0003700">
    <property type="term" value="F:DNA-binding transcription factor activity"/>
    <property type="evidence" value="ECO:0007669"/>
    <property type="project" value="InterPro"/>
</dbReference>
<dbReference type="InterPro" id="IPR000835">
    <property type="entry name" value="HTH_MarR-typ"/>
</dbReference>
<dbReference type="PROSITE" id="PS50995">
    <property type="entry name" value="HTH_MARR_2"/>
    <property type="match status" value="1"/>
</dbReference>
<dbReference type="SUPFAM" id="SSF46785">
    <property type="entry name" value="Winged helix' DNA-binding domain"/>
    <property type="match status" value="1"/>
</dbReference>
<dbReference type="AlphaFoldDB" id="A0A1I4I4R1"/>
<evidence type="ECO:0000256" key="3">
    <source>
        <dbReference type="ARBA" id="ARBA00023163"/>
    </source>
</evidence>
<reference evidence="5 6" key="1">
    <citation type="submission" date="2016-10" db="EMBL/GenBank/DDBJ databases">
        <authorList>
            <person name="de Groot N.N."/>
        </authorList>
    </citation>
    <scope>NUCLEOTIDE SEQUENCE [LARGE SCALE GENOMIC DNA]</scope>
    <source>
        <strain evidence="5 6">CGMCC 1.6134</strain>
    </source>
</reference>
<gene>
    <name evidence="5" type="ORF">SAMN04488054_101215</name>
</gene>
<feature type="domain" description="HTH marR-type" evidence="4">
    <location>
        <begin position="1"/>
        <end position="147"/>
    </location>
</feature>
<evidence type="ECO:0000256" key="2">
    <source>
        <dbReference type="ARBA" id="ARBA00023125"/>
    </source>
</evidence>
<dbReference type="Pfam" id="PF12802">
    <property type="entry name" value="MarR_2"/>
    <property type="match status" value="1"/>
</dbReference>
<organism evidence="5 6">
    <name type="scientific">Salibacterium qingdaonense</name>
    <dbReference type="NCBI Taxonomy" id="266892"/>
    <lineage>
        <taxon>Bacteria</taxon>
        <taxon>Bacillati</taxon>
        <taxon>Bacillota</taxon>
        <taxon>Bacilli</taxon>
        <taxon>Bacillales</taxon>
        <taxon>Bacillaceae</taxon>
    </lineage>
</organism>
<accession>A0A1I4I4R1</accession>
<sequence length="154" mass="18332">MNDKETSSLPSRHEERLGLLLWFRLSRFYNQSLRRSNAHLKEWGVTITQFDVLVQIGTHEPLTQNELAEKLFVTKGNMTQVLGRMEELGWIHRDQEWRKKVLTLTSSGWELFHLVVPRQEQFQASQFQGLNKEEQKQLLDLLRKLQQYNEHMEG</sequence>
<evidence type="ECO:0000313" key="5">
    <source>
        <dbReference type="EMBL" id="SFL49244.1"/>
    </source>
</evidence>
<name>A0A1I4I4R1_9BACI</name>
<keyword evidence="3" id="KW-0804">Transcription</keyword>
<dbReference type="PRINTS" id="PR00598">
    <property type="entry name" value="HTHMARR"/>
</dbReference>
<dbReference type="SMART" id="SM00347">
    <property type="entry name" value="HTH_MARR"/>
    <property type="match status" value="1"/>
</dbReference>
<keyword evidence="1" id="KW-0805">Transcription regulation</keyword>
<dbReference type="InterPro" id="IPR036390">
    <property type="entry name" value="WH_DNA-bd_sf"/>
</dbReference>
<evidence type="ECO:0000256" key="1">
    <source>
        <dbReference type="ARBA" id="ARBA00023015"/>
    </source>
</evidence>
<keyword evidence="2 5" id="KW-0238">DNA-binding</keyword>
<proteinExistence type="predicted"/>
<evidence type="ECO:0000259" key="4">
    <source>
        <dbReference type="PROSITE" id="PS50995"/>
    </source>
</evidence>